<evidence type="ECO:0000256" key="5">
    <source>
        <dbReference type="SAM" id="Phobius"/>
    </source>
</evidence>
<evidence type="ECO:0000259" key="6">
    <source>
        <dbReference type="PROSITE" id="PS50928"/>
    </source>
</evidence>
<feature type="transmembrane region" description="Helical" evidence="5">
    <location>
        <begin position="344"/>
        <end position="363"/>
    </location>
</feature>
<feature type="transmembrane region" description="Helical" evidence="5">
    <location>
        <begin position="36"/>
        <end position="57"/>
    </location>
</feature>
<name>A0A381UWI1_9ZZZZ</name>
<keyword evidence="4 5" id="KW-0472">Membrane</keyword>
<dbReference type="Gene3D" id="1.10.3720.10">
    <property type="entry name" value="MetI-like"/>
    <property type="match status" value="1"/>
</dbReference>
<dbReference type="InterPro" id="IPR025966">
    <property type="entry name" value="OppC_N"/>
</dbReference>
<dbReference type="InterPro" id="IPR000515">
    <property type="entry name" value="MetI-like"/>
</dbReference>
<protein>
    <recommendedName>
        <fullName evidence="6">ABC transmembrane type-1 domain-containing protein</fullName>
    </recommendedName>
</protein>
<dbReference type="Pfam" id="PF00528">
    <property type="entry name" value="BPD_transp_1"/>
    <property type="match status" value="1"/>
</dbReference>
<evidence type="ECO:0000256" key="1">
    <source>
        <dbReference type="ARBA" id="ARBA00004141"/>
    </source>
</evidence>
<proteinExistence type="predicted"/>
<reference evidence="7" key="1">
    <citation type="submission" date="2018-05" db="EMBL/GenBank/DDBJ databases">
        <authorList>
            <person name="Lanie J.A."/>
            <person name="Ng W.-L."/>
            <person name="Kazmierczak K.M."/>
            <person name="Andrzejewski T.M."/>
            <person name="Davidsen T.M."/>
            <person name="Wayne K.J."/>
            <person name="Tettelin H."/>
            <person name="Glass J.I."/>
            <person name="Rusch D."/>
            <person name="Podicherti R."/>
            <person name="Tsui H.-C.T."/>
            <person name="Winkler M.E."/>
        </authorList>
    </citation>
    <scope>NUCLEOTIDE SEQUENCE</scope>
</reference>
<dbReference type="PANTHER" id="PTHR43839">
    <property type="entry name" value="OPPC IN A BINDING PROTEIN-DEPENDENT TRANSPORT SYSTEM"/>
    <property type="match status" value="1"/>
</dbReference>
<dbReference type="AlphaFoldDB" id="A0A381UWI1"/>
<dbReference type="PANTHER" id="PTHR43839:SF3">
    <property type="entry name" value="OLIGOPEPTIDE ABC TRANSPORTER, PERMEASE PROTEIN"/>
    <property type="match status" value="1"/>
</dbReference>
<organism evidence="7">
    <name type="scientific">marine metagenome</name>
    <dbReference type="NCBI Taxonomy" id="408172"/>
    <lineage>
        <taxon>unclassified sequences</taxon>
        <taxon>metagenomes</taxon>
        <taxon>ecological metagenomes</taxon>
    </lineage>
</organism>
<dbReference type="InterPro" id="IPR035906">
    <property type="entry name" value="MetI-like_sf"/>
</dbReference>
<gene>
    <name evidence="7" type="ORF">METZ01_LOCUS85356</name>
</gene>
<sequence>MTEPALIQPQRGGGTRRPELATQWQLMWWKFKRHHLALIGMSVLAVYVFLATFAGFVGPEAPFKRNNRYISGAPMGIHFFDAEGNFHIRPFVYARTTKRDPVTFRKIPIIDVSKRWPIRFFVRGTSYKFWGLIESDMHLFGVEDGFTHLFGTDTLGRDLFTRTLYATRVSLSVGFVGVSIAFILGAVIGGIAGYFGGMIDNFIMRLIEFIRSIPTLPLWLALSAALPREWTSLQVYLAITMILALTGWTHLARTVRSKLLALREEDFALAARLSGCSDSRVIFRHLLPAFMSYMIVDATVAFPEILLAESSLSFLGLGLREPVESWGVLLYAAQNVRSIAHMPWLLIPGLVVVLAVLAFNFVGDGMRDAADPYSK</sequence>
<evidence type="ECO:0000256" key="4">
    <source>
        <dbReference type="ARBA" id="ARBA00023136"/>
    </source>
</evidence>
<dbReference type="GO" id="GO:0055085">
    <property type="term" value="P:transmembrane transport"/>
    <property type="evidence" value="ECO:0007669"/>
    <property type="project" value="InterPro"/>
</dbReference>
<dbReference type="EMBL" id="UINC01007292">
    <property type="protein sequence ID" value="SVA32502.1"/>
    <property type="molecule type" value="Genomic_DNA"/>
</dbReference>
<evidence type="ECO:0000256" key="3">
    <source>
        <dbReference type="ARBA" id="ARBA00022989"/>
    </source>
</evidence>
<dbReference type="PROSITE" id="PS50928">
    <property type="entry name" value="ABC_TM1"/>
    <property type="match status" value="1"/>
</dbReference>
<evidence type="ECO:0000256" key="2">
    <source>
        <dbReference type="ARBA" id="ARBA00022692"/>
    </source>
</evidence>
<evidence type="ECO:0000313" key="7">
    <source>
        <dbReference type="EMBL" id="SVA32502.1"/>
    </source>
</evidence>
<dbReference type="GO" id="GO:0005886">
    <property type="term" value="C:plasma membrane"/>
    <property type="evidence" value="ECO:0007669"/>
    <property type="project" value="UniProtKB-SubCell"/>
</dbReference>
<keyword evidence="3 5" id="KW-1133">Transmembrane helix</keyword>
<dbReference type="Pfam" id="PF12911">
    <property type="entry name" value="OppC_N"/>
    <property type="match status" value="1"/>
</dbReference>
<feature type="transmembrane region" description="Helical" evidence="5">
    <location>
        <begin position="173"/>
        <end position="197"/>
    </location>
</feature>
<keyword evidence="2 5" id="KW-0812">Transmembrane</keyword>
<feature type="transmembrane region" description="Helical" evidence="5">
    <location>
        <begin position="233"/>
        <end position="251"/>
    </location>
</feature>
<accession>A0A381UWI1</accession>
<dbReference type="CDD" id="cd06261">
    <property type="entry name" value="TM_PBP2"/>
    <property type="match status" value="1"/>
</dbReference>
<comment type="subcellular location">
    <subcellularLocation>
        <location evidence="1">Membrane</location>
        <topology evidence="1">Multi-pass membrane protein</topology>
    </subcellularLocation>
</comment>
<feature type="domain" description="ABC transmembrane type-1" evidence="6">
    <location>
        <begin position="167"/>
        <end position="363"/>
    </location>
</feature>
<dbReference type="SUPFAM" id="SSF161098">
    <property type="entry name" value="MetI-like"/>
    <property type="match status" value="1"/>
</dbReference>